<protein>
    <submittedName>
        <fullName evidence="2">Uncharacterized protein</fullName>
    </submittedName>
</protein>
<keyword evidence="3" id="KW-1185">Reference proteome</keyword>
<feature type="region of interest" description="Disordered" evidence="1">
    <location>
        <begin position="433"/>
        <end position="459"/>
    </location>
</feature>
<proteinExistence type="predicted"/>
<gene>
    <name evidence="2" type="ORF">E4Q08_08660</name>
</gene>
<accession>A0ABX1T888</accession>
<sequence>MNDIKKNIALFGLPDDVLQPDGKSIVLIKLLQAKGLNRDVKRRLSEHSKGDSGFDAMISEFLGERVAHLPEADKQLVRRWSNPIQRMGSFWGVRRAGPAGRDRFTATDYARSVDLVFLEEFDSGWTSLAFDEETLLANCTAWPDIRVAIEERLPVSGMKLSFNVFMLWPQIVDELARWPELDDTRRRAVSHAVFALCSASANEWFARRAIELCPDLSSDFQLVYQAVEPEESEQAPVAEELSPAGFQSNWDALLERLDHLRDELRRRPSRQSVAHLMSIGEEFEVLAAHLPAAEDTLREEIKAKVDALIDLCHEWSGKPEFAWLDEAVLQALDKRWEDALGEPEASLEALSADVDAARERAAHAGATFESEAGGRHALQDEHDTLDRQVRAAKSSLERKPIERKRRERERALLDLDEKLESLQDVFLSAASPYRRPFETQGNDSPEIEPEEGTGGIDASPVEPTLVVATAQPGEVLPSLVSEPVHAPEAEPLILPPP</sequence>
<comment type="caution">
    <text evidence="2">The sequence shown here is derived from an EMBL/GenBank/DDBJ whole genome shotgun (WGS) entry which is preliminary data.</text>
</comment>
<reference evidence="2" key="1">
    <citation type="submission" date="2019-03" db="EMBL/GenBank/DDBJ databases">
        <title>Metabolic reconstructions from genomes of highly enriched 'Candidatus Accumulibacter' and 'Candidatus Competibacter' bioreactor populations.</title>
        <authorList>
            <person name="Annavajhala M.K."/>
            <person name="Welles L."/>
            <person name="Abbas B."/>
            <person name="Sorokin D."/>
            <person name="Park H."/>
            <person name="Van Loosdrecht M."/>
            <person name="Chandran K."/>
        </authorList>
    </citation>
    <scope>NUCLEOTIDE SEQUENCE</scope>
    <source>
        <strain evidence="2">SBR_L</strain>
    </source>
</reference>
<dbReference type="EMBL" id="SPMX01000018">
    <property type="protein sequence ID" value="NMQ05339.1"/>
    <property type="molecule type" value="Genomic_DNA"/>
</dbReference>
<name>A0ABX1T888_9PROT</name>
<feature type="non-terminal residue" evidence="2">
    <location>
        <position position="497"/>
    </location>
</feature>
<evidence type="ECO:0000313" key="3">
    <source>
        <dbReference type="Proteomes" id="UP000886469"/>
    </source>
</evidence>
<evidence type="ECO:0000313" key="2">
    <source>
        <dbReference type="EMBL" id="NMQ05339.1"/>
    </source>
</evidence>
<organism evidence="2 3">
    <name type="scientific">Candidatus Accumulibacter contiguus</name>
    <dbReference type="NCBI Taxonomy" id="2954381"/>
    <lineage>
        <taxon>Bacteria</taxon>
        <taxon>Pseudomonadati</taxon>
        <taxon>Pseudomonadota</taxon>
        <taxon>Betaproteobacteria</taxon>
        <taxon>Candidatus Accumulibacter</taxon>
    </lineage>
</organism>
<dbReference type="Proteomes" id="UP000886469">
    <property type="component" value="Unassembled WGS sequence"/>
</dbReference>
<dbReference type="RefSeq" id="WP_169070090.1">
    <property type="nucleotide sequence ID" value="NZ_SPMX01000018.1"/>
</dbReference>
<evidence type="ECO:0000256" key="1">
    <source>
        <dbReference type="SAM" id="MobiDB-lite"/>
    </source>
</evidence>